<dbReference type="GO" id="GO:0016020">
    <property type="term" value="C:membrane"/>
    <property type="evidence" value="ECO:0007669"/>
    <property type="project" value="InterPro"/>
</dbReference>
<dbReference type="InterPro" id="IPR021522">
    <property type="entry name" value="MctB"/>
</dbReference>
<dbReference type="RefSeq" id="WP_003871239.1">
    <property type="nucleotide sequence ID" value="NZ_FNBS01000023.1"/>
</dbReference>
<gene>
    <name evidence="1" type="ORF">SAMN04244560_01204</name>
</gene>
<dbReference type="EMBL" id="FNBS01000023">
    <property type="protein sequence ID" value="SDF77240.1"/>
    <property type="molecule type" value="Genomic_DNA"/>
</dbReference>
<proteinExistence type="predicted"/>
<dbReference type="Pfam" id="PF11382">
    <property type="entry name" value="MctB"/>
    <property type="match status" value="1"/>
</dbReference>
<reference evidence="1 2" key="1">
    <citation type="submission" date="2016-10" db="EMBL/GenBank/DDBJ databases">
        <authorList>
            <person name="de Groot N.N."/>
        </authorList>
    </citation>
    <scope>NUCLEOTIDE SEQUENCE [LARGE SCALE GENOMIC DNA]</scope>
    <source>
        <strain evidence="1 2">DSM 569</strain>
    </source>
</reference>
<dbReference type="Proteomes" id="UP000183404">
    <property type="component" value="Unassembled WGS sequence"/>
</dbReference>
<protein>
    <submittedName>
        <fullName evidence="1">Copper transport outer membrane protein, MctB</fullName>
    </submittedName>
</protein>
<name>A0A1I2AUE5_THETY</name>
<dbReference type="GO" id="GO:0055070">
    <property type="term" value="P:copper ion homeostasis"/>
    <property type="evidence" value="ECO:0007669"/>
    <property type="project" value="InterPro"/>
</dbReference>
<evidence type="ECO:0000313" key="1">
    <source>
        <dbReference type="EMBL" id="SDF77240.1"/>
    </source>
</evidence>
<evidence type="ECO:0000313" key="2">
    <source>
        <dbReference type="Proteomes" id="UP000183404"/>
    </source>
</evidence>
<dbReference type="AlphaFoldDB" id="A0A1I2AUE5"/>
<organism evidence="1 2">
    <name type="scientific">Thermoanaerobacter thermohydrosulfuricus</name>
    <name type="common">Clostridium thermohydrosulfuricum</name>
    <dbReference type="NCBI Taxonomy" id="1516"/>
    <lineage>
        <taxon>Bacteria</taxon>
        <taxon>Bacillati</taxon>
        <taxon>Bacillota</taxon>
        <taxon>Clostridia</taxon>
        <taxon>Thermoanaerobacterales</taxon>
        <taxon>Thermoanaerobacteraceae</taxon>
        <taxon>Thermoanaerobacter</taxon>
    </lineage>
</organism>
<accession>A0A1I2AUE5</accession>
<sequence length="308" mass="34250">MNINIKYYVLTIASIFIALGIGIFIGFMLDGQKVFSEQQTAIINELEQKFKDLQTENNNLKNTVQELNKQIGYYNQYHQIIFPELVADRLTGVKVAIIETTNEFIYSGMRNALLKAGATIESITVIKDSFDTGDELEVQNLINFLSNKYGVTVDEKHLNEFVVSKLANAIVTGQDVDLINYLKTNGYIDFTGIPGNTDFVIIAGGSNNKDNNVASIDIPIIKQVKLLNVPIVGVEQSDTKYSYIDAYKKQHISTIDNVEDIIGQTSLIMVMEGKEGNYGIKQSAMSLMPDSFMNTDNSTHNSSANSKK</sequence>